<gene>
    <name evidence="2" type="ORF">CAP_1595</name>
</gene>
<protein>
    <recommendedName>
        <fullName evidence="1">ATPase AAA-type core domain-containing protein</fullName>
    </recommendedName>
</protein>
<dbReference type="GO" id="GO:0006302">
    <property type="term" value="P:double-strand break repair"/>
    <property type="evidence" value="ECO:0007669"/>
    <property type="project" value="TreeGrafter"/>
</dbReference>
<dbReference type="SUPFAM" id="SSF52540">
    <property type="entry name" value="P-loop containing nucleoside triphosphate hydrolases"/>
    <property type="match status" value="1"/>
</dbReference>
<dbReference type="GO" id="GO:0005524">
    <property type="term" value="F:ATP binding"/>
    <property type="evidence" value="ECO:0007669"/>
    <property type="project" value="InterPro"/>
</dbReference>
<comment type="caution">
    <text evidence="2">The sequence shown here is derived from an EMBL/GenBank/DDBJ whole genome shotgun (WGS) entry which is preliminary data.</text>
</comment>
<evidence type="ECO:0000259" key="1">
    <source>
        <dbReference type="Pfam" id="PF13304"/>
    </source>
</evidence>
<evidence type="ECO:0000313" key="2">
    <source>
        <dbReference type="EMBL" id="EYF00047.1"/>
    </source>
</evidence>
<evidence type="ECO:0000313" key="3">
    <source>
        <dbReference type="Proteomes" id="UP000019678"/>
    </source>
</evidence>
<dbReference type="Proteomes" id="UP000019678">
    <property type="component" value="Unassembled WGS sequence"/>
</dbReference>
<dbReference type="PANTHER" id="PTHR32182">
    <property type="entry name" value="DNA REPLICATION AND REPAIR PROTEIN RECF"/>
    <property type="match status" value="1"/>
</dbReference>
<name>A0A017STI1_9BACT</name>
<sequence>MRLPDLNQWFRRELTASASRQGRMRPGFEAVRRAVIRCTEGADDLWFDPDRDQIVLSIEGQPQPFDNLSAGQSMMLALVADIAIKAVTQNAHLLPPEELGPEDQALPRVLRDTPGVVLIDELDVHLHPRWQRRVATDLKSTFPAIQFICTTHSPQVIGEVRREEVRLLGADGITQPAVALGADSNWILEHVIGAASETELARHLQHEVQEAMDSDDLPAARGSLEKLADLLQGTTGELAELTTGLANASLISISNT</sequence>
<accession>A0A017STI1</accession>
<dbReference type="Pfam" id="PF13304">
    <property type="entry name" value="AAA_21"/>
    <property type="match status" value="1"/>
</dbReference>
<dbReference type="AlphaFoldDB" id="A0A017STI1"/>
<dbReference type="InterPro" id="IPR003959">
    <property type="entry name" value="ATPase_AAA_core"/>
</dbReference>
<dbReference type="PANTHER" id="PTHR32182:SF23">
    <property type="entry name" value="ATP BINDING PROTEIN"/>
    <property type="match status" value="1"/>
</dbReference>
<dbReference type="EMBL" id="ASRX01000140">
    <property type="protein sequence ID" value="EYF00047.1"/>
    <property type="molecule type" value="Genomic_DNA"/>
</dbReference>
<dbReference type="GO" id="GO:0000731">
    <property type="term" value="P:DNA synthesis involved in DNA repair"/>
    <property type="evidence" value="ECO:0007669"/>
    <property type="project" value="TreeGrafter"/>
</dbReference>
<dbReference type="InterPro" id="IPR027417">
    <property type="entry name" value="P-loop_NTPase"/>
</dbReference>
<dbReference type="eggNOG" id="COG3950">
    <property type="taxonomic scope" value="Bacteria"/>
</dbReference>
<proteinExistence type="predicted"/>
<dbReference type="STRING" id="1192034.CAP_1595"/>
<keyword evidence="3" id="KW-1185">Reference proteome</keyword>
<feature type="domain" description="ATPase AAA-type core" evidence="1">
    <location>
        <begin position="60"/>
        <end position="157"/>
    </location>
</feature>
<dbReference type="Gene3D" id="3.40.50.300">
    <property type="entry name" value="P-loop containing nucleotide triphosphate hydrolases"/>
    <property type="match status" value="1"/>
</dbReference>
<organism evidence="2 3">
    <name type="scientific">Chondromyces apiculatus DSM 436</name>
    <dbReference type="NCBI Taxonomy" id="1192034"/>
    <lineage>
        <taxon>Bacteria</taxon>
        <taxon>Pseudomonadati</taxon>
        <taxon>Myxococcota</taxon>
        <taxon>Polyangia</taxon>
        <taxon>Polyangiales</taxon>
        <taxon>Polyangiaceae</taxon>
        <taxon>Chondromyces</taxon>
    </lineage>
</organism>
<dbReference type="GO" id="GO:0016887">
    <property type="term" value="F:ATP hydrolysis activity"/>
    <property type="evidence" value="ECO:0007669"/>
    <property type="project" value="InterPro"/>
</dbReference>
<reference evidence="2 3" key="1">
    <citation type="submission" date="2013-05" db="EMBL/GenBank/DDBJ databases">
        <title>Genome assembly of Chondromyces apiculatus DSM 436.</title>
        <authorList>
            <person name="Sharma G."/>
            <person name="Khatri I."/>
            <person name="Kaur C."/>
            <person name="Mayilraj S."/>
            <person name="Subramanian S."/>
        </authorList>
    </citation>
    <scope>NUCLEOTIDE SEQUENCE [LARGE SCALE GENOMIC DNA]</scope>
    <source>
        <strain evidence="2 3">DSM 436</strain>
    </source>
</reference>